<dbReference type="Proteomes" id="UP000053246">
    <property type="component" value="Unassembled WGS sequence"/>
</dbReference>
<dbReference type="InterPro" id="IPR039420">
    <property type="entry name" value="WalR-like"/>
</dbReference>
<name>A0A9X0HZV6_9ACTN</name>
<keyword evidence="9" id="KW-1185">Reference proteome</keyword>
<accession>A0A9X0HZV6</accession>
<dbReference type="EMBL" id="LMWI01000002">
    <property type="protein sequence ID" value="KUJ44210.1"/>
    <property type="molecule type" value="Genomic_DNA"/>
</dbReference>
<dbReference type="AlphaFoldDB" id="A0A9X0HZV6"/>
<organism evidence="8 9">
    <name type="scientific">Micromonospora maris</name>
    <dbReference type="NCBI Taxonomy" id="1003110"/>
    <lineage>
        <taxon>Bacteria</taxon>
        <taxon>Bacillati</taxon>
        <taxon>Actinomycetota</taxon>
        <taxon>Actinomycetes</taxon>
        <taxon>Micromonosporales</taxon>
        <taxon>Micromonosporaceae</taxon>
        <taxon>Micromonospora</taxon>
    </lineage>
</organism>
<evidence type="ECO:0000256" key="5">
    <source>
        <dbReference type="PROSITE-ProRule" id="PRU00169"/>
    </source>
</evidence>
<dbReference type="Pfam" id="PF00072">
    <property type="entry name" value="Response_reg"/>
    <property type="match status" value="1"/>
</dbReference>
<dbReference type="Gene3D" id="3.40.50.2300">
    <property type="match status" value="1"/>
</dbReference>
<keyword evidence="3" id="KW-0238">DNA-binding</keyword>
<evidence type="ECO:0000256" key="4">
    <source>
        <dbReference type="ARBA" id="ARBA00023163"/>
    </source>
</evidence>
<dbReference type="SUPFAM" id="SSF46894">
    <property type="entry name" value="C-terminal effector domain of the bipartite response regulators"/>
    <property type="match status" value="1"/>
</dbReference>
<dbReference type="Pfam" id="PF00196">
    <property type="entry name" value="GerE"/>
    <property type="match status" value="1"/>
</dbReference>
<dbReference type="RefSeq" id="WP_013733381.1">
    <property type="nucleotide sequence ID" value="NZ_LMWI01000002.1"/>
</dbReference>
<feature type="domain" description="HTH luxR-type" evidence="6">
    <location>
        <begin position="148"/>
        <end position="213"/>
    </location>
</feature>
<comment type="caution">
    <text evidence="8">The sequence shown here is derived from an EMBL/GenBank/DDBJ whole genome shotgun (WGS) entry which is preliminary data.</text>
</comment>
<evidence type="ECO:0000259" key="6">
    <source>
        <dbReference type="PROSITE" id="PS50043"/>
    </source>
</evidence>
<protein>
    <submittedName>
        <fullName evidence="8">LuxR family transcriptional regulator</fullName>
    </submittedName>
</protein>
<feature type="domain" description="Response regulatory" evidence="7">
    <location>
        <begin position="3"/>
        <end position="121"/>
    </location>
</feature>
<dbReference type="InterPro" id="IPR016032">
    <property type="entry name" value="Sig_transdc_resp-reg_C-effctor"/>
</dbReference>
<dbReference type="InterPro" id="IPR001789">
    <property type="entry name" value="Sig_transdc_resp-reg_receiver"/>
</dbReference>
<dbReference type="PANTHER" id="PTHR43214:SF24">
    <property type="entry name" value="TRANSCRIPTIONAL REGULATORY PROTEIN NARL-RELATED"/>
    <property type="match status" value="1"/>
</dbReference>
<dbReference type="SUPFAM" id="SSF52172">
    <property type="entry name" value="CheY-like"/>
    <property type="match status" value="1"/>
</dbReference>
<evidence type="ECO:0000259" key="7">
    <source>
        <dbReference type="PROSITE" id="PS50110"/>
    </source>
</evidence>
<dbReference type="GO" id="GO:0000160">
    <property type="term" value="P:phosphorelay signal transduction system"/>
    <property type="evidence" value="ECO:0007669"/>
    <property type="project" value="InterPro"/>
</dbReference>
<dbReference type="SMART" id="SM00448">
    <property type="entry name" value="REC"/>
    <property type="match status" value="1"/>
</dbReference>
<keyword evidence="2" id="KW-0805">Transcription regulation</keyword>
<dbReference type="InterPro" id="IPR000792">
    <property type="entry name" value="Tscrpt_reg_LuxR_C"/>
</dbReference>
<sequence length="227" mass="25044">MIRVMLADDQTLVRAGLRALLQSEPDIEFVGEAADGEQTLRVAAQVRPDVLLMDIRMPRMDGIEATRRIAARPELSDIRIVILTTFEHDQYIFRSLRAGASGFLVKDIEPAALLQAVRVVAAGEALLAPSVTRRLIAEYAARSHEPPASPGLDQLTAREREVLMLIARGLTNQELAERMSCSVATAKTHVSRVMMKLGARDRVQVVVLAYEWGLVQPGWRDAGPVTR</sequence>
<evidence type="ECO:0000256" key="3">
    <source>
        <dbReference type="ARBA" id="ARBA00023125"/>
    </source>
</evidence>
<dbReference type="CDD" id="cd06170">
    <property type="entry name" value="LuxR_C_like"/>
    <property type="match status" value="1"/>
</dbReference>
<dbReference type="OMA" id="EFQIFCK"/>
<keyword evidence="4" id="KW-0804">Transcription</keyword>
<evidence type="ECO:0000256" key="1">
    <source>
        <dbReference type="ARBA" id="ARBA00022553"/>
    </source>
</evidence>
<reference evidence="8 9" key="1">
    <citation type="submission" date="2015-10" db="EMBL/GenBank/DDBJ databases">
        <authorList>
            <person name="Ju K.-S."/>
            <person name="Doroghazi J.R."/>
            <person name="Metcalf W.W."/>
        </authorList>
    </citation>
    <scope>NUCLEOTIDE SEQUENCE [LARGE SCALE GENOMIC DNA]</scope>
    <source>
        <strain evidence="8 9">NRRL B-24793</strain>
    </source>
</reference>
<keyword evidence="1 5" id="KW-0597">Phosphoprotein</keyword>
<dbReference type="InterPro" id="IPR058245">
    <property type="entry name" value="NreC/VraR/RcsB-like_REC"/>
</dbReference>
<evidence type="ECO:0000313" key="9">
    <source>
        <dbReference type="Proteomes" id="UP000053246"/>
    </source>
</evidence>
<dbReference type="PANTHER" id="PTHR43214">
    <property type="entry name" value="TWO-COMPONENT RESPONSE REGULATOR"/>
    <property type="match status" value="1"/>
</dbReference>
<gene>
    <name evidence="8" type="ORF">ADL17_13350</name>
</gene>
<dbReference type="GO" id="GO:0003677">
    <property type="term" value="F:DNA binding"/>
    <property type="evidence" value="ECO:0007669"/>
    <property type="project" value="UniProtKB-KW"/>
</dbReference>
<dbReference type="InterPro" id="IPR011006">
    <property type="entry name" value="CheY-like_superfamily"/>
</dbReference>
<dbReference type="GO" id="GO:0006355">
    <property type="term" value="P:regulation of DNA-templated transcription"/>
    <property type="evidence" value="ECO:0007669"/>
    <property type="project" value="InterPro"/>
</dbReference>
<evidence type="ECO:0000313" key="8">
    <source>
        <dbReference type="EMBL" id="KUJ44210.1"/>
    </source>
</evidence>
<proteinExistence type="predicted"/>
<dbReference type="SMART" id="SM00421">
    <property type="entry name" value="HTH_LUXR"/>
    <property type="match status" value="1"/>
</dbReference>
<evidence type="ECO:0000256" key="2">
    <source>
        <dbReference type="ARBA" id="ARBA00023015"/>
    </source>
</evidence>
<dbReference type="PROSITE" id="PS50110">
    <property type="entry name" value="RESPONSE_REGULATORY"/>
    <property type="match status" value="1"/>
</dbReference>
<dbReference type="PROSITE" id="PS50043">
    <property type="entry name" value="HTH_LUXR_2"/>
    <property type="match status" value="1"/>
</dbReference>
<dbReference type="CDD" id="cd17535">
    <property type="entry name" value="REC_NarL-like"/>
    <property type="match status" value="1"/>
</dbReference>
<dbReference type="PRINTS" id="PR00038">
    <property type="entry name" value="HTHLUXR"/>
</dbReference>
<feature type="modified residue" description="4-aspartylphosphate" evidence="5">
    <location>
        <position position="54"/>
    </location>
</feature>